<dbReference type="AlphaFoldDB" id="A0A1F8HA12"/>
<gene>
    <name evidence="2" type="ORF">A3G51_03320</name>
</gene>
<feature type="transmembrane region" description="Helical" evidence="1">
    <location>
        <begin position="44"/>
        <end position="63"/>
    </location>
</feature>
<evidence type="ECO:0000313" key="2">
    <source>
        <dbReference type="EMBL" id="OGN34392.1"/>
    </source>
</evidence>
<evidence type="ECO:0000313" key="3">
    <source>
        <dbReference type="Proteomes" id="UP000177745"/>
    </source>
</evidence>
<dbReference type="Proteomes" id="UP000177745">
    <property type="component" value="Unassembled WGS sequence"/>
</dbReference>
<accession>A0A1F8HA12</accession>
<sequence length="131" mass="14333">MKMTAPHDDRNRTVRNVANSVTVFALTALVGVVLMLVFDVQELFFGIGAAFAIGALLFILLEARIALAPIGMIPLESLRCEQECLYQEQEASQPQKPKPAPLKLVVSRGEFPSPGQTALVLRKCRSPKRGD</sequence>
<feature type="transmembrane region" description="Helical" evidence="1">
    <location>
        <begin position="21"/>
        <end position="38"/>
    </location>
</feature>
<reference evidence="2 3" key="1">
    <citation type="journal article" date="2016" name="Nat. Commun.">
        <title>Thousands of microbial genomes shed light on interconnected biogeochemical processes in an aquifer system.</title>
        <authorList>
            <person name="Anantharaman K."/>
            <person name="Brown C.T."/>
            <person name="Hug L.A."/>
            <person name="Sharon I."/>
            <person name="Castelle C.J."/>
            <person name="Probst A.J."/>
            <person name="Thomas B.C."/>
            <person name="Singh A."/>
            <person name="Wilkins M.J."/>
            <person name="Karaoz U."/>
            <person name="Brodie E.L."/>
            <person name="Williams K.H."/>
            <person name="Hubbard S.S."/>
            <person name="Banfield J.F."/>
        </authorList>
    </citation>
    <scope>NUCLEOTIDE SEQUENCE [LARGE SCALE GENOMIC DNA]</scope>
</reference>
<proteinExistence type="predicted"/>
<dbReference type="EMBL" id="MGKY01000001">
    <property type="protein sequence ID" value="OGN34392.1"/>
    <property type="molecule type" value="Genomic_DNA"/>
</dbReference>
<protein>
    <submittedName>
        <fullName evidence="2">Uncharacterized protein</fullName>
    </submittedName>
</protein>
<keyword evidence="1" id="KW-0472">Membrane</keyword>
<keyword evidence="1" id="KW-1133">Transmembrane helix</keyword>
<evidence type="ECO:0000256" key="1">
    <source>
        <dbReference type="SAM" id="Phobius"/>
    </source>
</evidence>
<organism evidence="2 3">
    <name type="scientific">Candidatus Yanofskybacteria bacterium RIFCSPLOWO2_12_FULL_43_11b</name>
    <dbReference type="NCBI Taxonomy" id="1802710"/>
    <lineage>
        <taxon>Bacteria</taxon>
        <taxon>Candidatus Yanofskyibacteriota</taxon>
    </lineage>
</organism>
<keyword evidence="1" id="KW-0812">Transmembrane</keyword>
<comment type="caution">
    <text evidence="2">The sequence shown here is derived from an EMBL/GenBank/DDBJ whole genome shotgun (WGS) entry which is preliminary data.</text>
</comment>
<name>A0A1F8HA12_9BACT</name>